<evidence type="ECO:0000313" key="1">
    <source>
        <dbReference type="EMBL" id="MBA2851839.1"/>
    </source>
</evidence>
<dbReference type="AlphaFoldDB" id="A0A7J9NVY0"/>
<proteinExistence type="predicted"/>
<comment type="caution">
    <text evidence="1">The sequence shown here is derived from an EMBL/GenBank/DDBJ whole genome shotgun (WGS) entry which is preliminary data.</text>
</comment>
<dbReference type="Proteomes" id="UP000564425">
    <property type="component" value="Unassembled WGS sequence"/>
</dbReference>
<protein>
    <submittedName>
        <fullName evidence="1">Uncharacterized protein</fullName>
    </submittedName>
</protein>
<gene>
    <name evidence="1" type="ORF">HNP86_001998</name>
</gene>
<sequence>MGTLVCDVEIKLNGTTYEELFKLSELQQLAVILNEKPNHDDLYFKLIDDTVRLTCKFTSVPNVRLLRPALFTPNKTNISINGFILVANYTHMSMHLIKNNFISNKYNEERIYGFLNFNKRLLNKTDTFDTHILIDGCTDNYKRDFIADALENLDFDTHMFYESEFLSQIPFEIDVVKRLDDDEICDLYAGLRKLRFTSGFNDICLHVKSNAGFGIIDVLHEHANITNDLSNLRRNATAGFSEAGGTYEHLLSSPWDTIC</sequence>
<name>A0A7J9NVY0_METMI</name>
<dbReference type="RefSeq" id="WP_181501658.1">
    <property type="nucleotide sequence ID" value="NZ_JACDUH010000003.1"/>
</dbReference>
<organism evidence="1 2">
    <name type="scientific">Methanococcus maripaludis</name>
    <name type="common">Methanococcus deltae</name>
    <dbReference type="NCBI Taxonomy" id="39152"/>
    <lineage>
        <taxon>Archaea</taxon>
        <taxon>Methanobacteriati</taxon>
        <taxon>Methanobacteriota</taxon>
        <taxon>Methanomada group</taxon>
        <taxon>Methanococci</taxon>
        <taxon>Methanococcales</taxon>
        <taxon>Methanococcaceae</taxon>
        <taxon>Methanococcus</taxon>
    </lineage>
</organism>
<evidence type="ECO:0000313" key="2">
    <source>
        <dbReference type="Proteomes" id="UP000564425"/>
    </source>
</evidence>
<reference evidence="1 2" key="1">
    <citation type="submission" date="2020-07" db="EMBL/GenBank/DDBJ databases">
        <title>Genomic Encyclopedia of Type Strains, Phase IV (KMG-V): Genome sequencing to study the core and pangenomes of soil and plant-associated prokaryotes.</title>
        <authorList>
            <person name="Whitman W."/>
        </authorList>
    </citation>
    <scope>NUCLEOTIDE SEQUENCE [LARGE SCALE GENOMIC DNA]</scope>
    <source>
        <strain evidence="1 2">A1</strain>
    </source>
</reference>
<accession>A0A7J9NVY0</accession>
<dbReference type="EMBL" id="JACDUH010000003">
    <property type="protein sequence ID" value="MBA2851839.1"/>
    <property type="molecule type" value="Genomic_DNA"/>
</dbReference>